<evidence type="ECO:0000259" key="6">
    <source>
        <dbReference type="Pfam" id="PF01967"/>
    </source>
</evidence>
<comment type="caution">
    <text evidence="7">The sequence shown here is derived from an EMBL/GenBank/DDBJ whole genome shotgun (WGS) entry which is preliminary data.</text>
</comment>
<keyword evidence="5" id="KW-0456">Lyase</keyword>
<evidence type="ECO:0000256" key="2">
    <source>
        <dbReference type="ARBA" id="ARBA00005046"/>
    </source>
</evidence>
<protein>
    <recommendedName>
        <fullName evidence="3">cyclic pyranopterin monophosphate synthase</fullName>
        <ecNumber evidence="3">4.6.1.17</ecNumber>
    </recommendedName>
</protein>
<feature type="domain" description="Molybdopterin cofactor biosynthesis C (MoaC)" evidence="6">
    <location>
        <begin position="1"/>
        <end position="136"/>
    </location>
</feature>
<dbReference type="EC" id="4.6.1.17" evidence="3"/>
<evidence type="ECO:0000256" key="4">
    <source>
        <dbReference type="ARBA" id="ARBA00023150"/>
    </source>
</evidence>
<evidence type="ECO:0000313" key="7">
    <source>
        <dbReference type="EMBL" id="OGL44701.1"/>
    </source>
</evidence>
<dbReference type="InterPro" id="IPR023045">
    <property type="entry name" value="MoaC"/>
</dbReference>
<dbReference type="Proteomes" id="UP000179266">
    <property type="component" value="Unassembled WGS sequence"/>
</dbReference>
<reference evidence="7 8" key="1">
    <citation type="journal article" date="2016" name="Nat. Commun.">
        <title>Thousands of microbial genomes shed light on interconnected biogeochemical processes in an aquifer system.</title>
        <authorList>
            <person name="Anantharaman K."/>
            <person name="Brown C.T."/>
            <person name="Hug L.A."/>
            <person name="Sharon I."/>
            <person name="Castelle C.J."/>
            <person name="Probst A.J."/>
            <person name="Thomas B.C."/>
            <person name="Singh A."/>
            <person name="Wilkins M.J."/>
            <person name="Karaoz U."/>
            <person name="Brodie E.L."/>
            <person name="Williams K.H."/>
            <person name="Hubbard S.S."/>
            <person name="Banfield J.F."/>
        </authorList>
    </citation>
    <scope>NUCLEOTIDE SEQUENCE [LARGE SCALE GENOMIC DNA]</scope>
</reference>
<dbReference type="Pfam" id="PF01967">
    <property type="entry name" value="MoaC"/>
    <property type="match status" value="1"/>
</dbReference>
<evidence type="ECO:0000256" key="5">
    <source>
        <dbReference type="ARBA" id="ARBA00023239"/>
    </source>
</evidence>
<dbReference type="Gene3D" id="3.30.70.640">
    <property type="entry name" value="Molybdopterin cofactor biosynthesis C (MoaC) domain"/>
    <property type="match status" value="1"/>
</dbReference>
<name>A0A1F7RTD9_9BACT</name>
<dbReference type="UniPathway" id="UPA00344"/>
<dbReference type="AlphaFoldDB" id="A0A1F7RTD9"/>
<organism evidence="7 8">
    <name type="scientific">Candidatus Schekmanbacteria bacterium RBG_13_48_7</name>
    <dbReference type="NCBI Taxonomy" id="1817878"/>
    <lineage>
        <taxon>Bacteria</taxon>
        <taxon>Candidatus Schekmaniibacteriota</taxon>
    </lineage>
</organism>
<evidence type="ECO:0000256" key="1">
    <source>
        <dbReference type="ARBA" id="ARBA00001637"/>
    </source>
</evidence>
<evidence type="ECO:0000256" key="3">
    <source>
        <dbReference type="ARBA" id="ARBA00012575"/>
    </source>
</evidence>
<dbReference type="InterPro" id="IPR002820">
    <property type="entry name" value="Mopterin_CF_biosynth-C_dom"/>
</dbReference>
<keyword evidence="4" id="KW-0501">Molybdenum cofactor biosynthesis</keyword>
<dbReference type="EMBL" id="MGDD01000211">
    <property type="protein sequence ID" value="OGL44701.1"/>
    <property type="molecule type" value="Genomic_DNA"/>
</dbReference>
<dbReference type="SUPFAM" id="SSF55040">
    <property type="entry name" value="Molybdenum cofactor biosynthesis protein C, MoaC"/>
    <property type="match status" value="1"/>
</dbReference>
<dbReference type="InterPro" id="IPR050105">
    <property type="entry name" value="MoCo_biosynth_MoaA/MoaC"/>
</dbReference>
<gene>
    <name evidence="7" type="ORF">A2161_14735</name>
</gene>
<dbReference type="GO" id="GO:0061799">
    <property type="term" value="F:cyclic pyranopterin monophosphate synthase activity"/>
    <property type="evidence" value="ECO:0007669"/>
    <property type="project" value="UniProtKB-EC"/>
</dbReference>
<dbReference type="NCBIfam" id="TIGR00581">
    <property type="entry name" value="moaC"/>
    <property type="match status" value="1"/>
</dbReference>
<dbReference type="PANTHER" id="PTHR22960">
    <property type="entry name" value="MOLYBDOPTERIN COFACTOR SYNTHESIS PROTEIN A"/>
    <property type="match status" value="1"/>
</dbReference>
<proteinExistence type="predicted"/>
<sequence>MVDISRKKENYREAVARGSISISKDVLDMIIRKKIPKGDVLTTAKIAAITAGKRTADLIPLCHPIPVTHIEITLTPDIKKSQIEITSTIRTRASTGVEMEALTAVVMAGLCIYDMCKPFDKTMVIGNIRLMRKIGGKSGLYERHDEN</sequence>
<dbReference type="InterPro" id="IPR047594">
    <property type="entry name" value="MoaC_bact/euk"/>
</dbReference>
<evidence type="ECO:0000313" key="8">
    <source>
        <dbReference type="Proteomes" id="UP000179266"/>
    </source>
</evidence>
<accession>A0A1F7RTD9</accession>
<dbReference type="NCBIfam" id="NF006870">
    <property type="entry name" value="PRK09364.1"/>
    <property type="match status" value="1"/>
</dbReference>
<dbReference type="InterPro" id="IPR036522">
    <property type="entry name" value="MoaC_sf"/>
</dbReference>
<comment type="pathway">
    <text evidence="2">Cofactor biosynthesis; molybdopterin biosynthesis.</text>
</comment>
<dbReference type="CDD" id="cd01420">
    <property type="entry name" value="MoaC_PE"/>
    <property type="match status" value="1"/>
</dbReference>
<comment type="catalytic activity">
    <reaction evidence="1">
        <text>(8S)-3',8-cyclo-7,8-dihydroguanosine 5'-triphosphate = cyclic pyranopterin phosphate + diphosphate</text>
        <dbReference type="Rhea" id="RHEA:49580"/>
        <dbReference type="ChEBI" id="CHEBI:33019"/>
        <dbReference type="ChEBI" id="CHEBI:59648"/>
        <dbReference type="ChEBI" id="CHEBI:131766"/>
        <dbReference type="EC" id="4.6.1.17"/>
    </reaction>
</comment>
<dbReference type="GO" id="GO:0006777">
    <property type="term" value="P:Mo-molybdopterin cofactor biosynthetic process"/>
    <property type="evidence" value="ECO:0007669"/>
    <property type="project" value="UniProtKB-KW"/>
</dbReference>